<dbReference type="PROSITE" id="PS00518">
    <property type="entry name" value="ZF_RING_1"/>
    <property type="match status" value="1"/>
</dbReference>
<dbReference type="Proteomes" id="UP001221757">
    <property type="component" value="Unassembled WGS sequence"/>
</dbReference>
<evidence type="ECO:0000256" key="3">
    <source>
        <dbReference type="ARBA" id="ARBA00022833"/>
    </source>
</evidence>
<dbReference type="Gene3D" id="3.30.40.10">
    <property type="entry name" value="Zinc/RING finger domain, C3HC4 (zinc finger)"/>
    <property type="match status" value="1"/>
</dbReference>
<dbReference type="Pfam" id="PF13923">
    <property type="entry name" value="zf-C3HC4_2"/>
    <property type="match status" value="1"/>
</dbReference>
<dbReference type="InterPro" id="IPR001841">
    <property type="entry name" value="Znf_RING"/>
</dbReference>
<dbReference type="GO" id="GO:0033768">
    <property type="term" value="C:SUMO-targeted ubiquitin ligase complex"/>
    <property type="evidence" value="ECO:0007669"/>
    <property type="project" value="TreeGrafter"/>
</dbReference>
<proteinExistence type="predicted"/>
<keyword evidence="8" id="KW-1185">Reference proteome</keyword>
<evidence type="ECO:0000256" key="4">
    <source>
        <dbReference type="PROSITE-ProRule" id="PRU00175"/>
    </source>
</evidence>
<comment type="caution">
    <text evidence="7">The sequence shown here is derived from an EMBL/GenBank/DDBJ whole genome shotgun (WGS) entry which is preliminary data.</text>
</comment>
<dbReference type="InterPro" id="IPR013083">
    <property type="entry name" value="Znf_RING/FYVE/PHD"/>
</dbReference>
<name>A0AAD7G4Q6_MYCRO</name>
<dbReference type="PROSITE" id="PS50089">
    <property type="entry name" value="ZF_RING_2"/>
    <property type="match status" value="1"/>
</dbReference>
<keyword evidence="2 4" id="KW-0863">Zinc-finger</keyword>
<sequence length="357" mass="39507">MGSGALGLRDTKYQPGSTWLGKECLDDGSAKEFRHDTTTPFGRAFHKREASYFVLPYPVILGVNIFITTLSAAYWSVSAVAAAQVLRHIDLHNSKKVVHIYHPSFFRPGTIYGLVSMCFVAVLTIQGVLALVWAVGVKWLFIGRRRDGPCAWDKSSYCQRWQLQLVLSRPAYQGFANGGGQDWAELRHISGREDGSDDGARPGKARDNVSIDDCSVVAHINSRGNFALNSLQIAARCDPDPAFFSASMEDSSMLLEHTLLTSGDVADCGTVYFGWPAQAFQGHWEEKHPHSADNSLSLRLLCPMCTRFPQHMTVTVCGHVFCEMCIHDWVAQHGKCPVCTNETSSQNLIKIYPSFSV</sequence>
<feature type="transmembrane region" description="Helical" evidence="5">
    <location>
        <begin position="52"/>
        <end position="77"/>
    </location>
</feature>
<evidence type="ECO:0000313" key="8">
    <source>
        <dbReference type="Proteomes" id="UP001221757"/>
    </source>
</evidence>
<gene>
    <name evidence="7" type="ORF">B0H17DRAFT_1338137</name>
</gene>
<dbReference type="GO" id="GO:0032183">
    <property type="term" value="F:SUMO binding"/>
    <property type="evidence" value="ECO:0007669"/>
    <property type="project" value="TreeGrafter"/>
</dbReference>
<evidence type="ECO:0000256" key="2">
    <source>
        <dbReference type="ARBA" id="ARBA00022771"/>
    </source>
</evidence>
<protein>
    <recommendedName>
        <fullName evidence="6">RING-type domain-containing protein</fullName>
    </recommendedName>
</protein>
<dbReference type="GO" id="GO:0008270">
    <property type="term" value="F:zinc ion binding"/>
    <property type="evidence" value="ECO:0007669"/>
    <property type="project" value="UniProtKB-KW"/>
</dbReference>
<dbReference type="SUPFAM" id="SSF57850">
    <property type="entry name" value="RING/U-box"/>
    <property type="match status" value="1"/>
</dbReference>
<evidence type="ECO:0000259" key="6">
    <source>
        <dbReference type="PROSITE" id="PS50089"/>
    </source>
</evidence>
<evidence type="ECO:0000256" key="1">
    <source>
        <dbReference type="ARBA" id="ARBA00022723"/>
    </source>
</evidence>
<organism evidence="7 8">
    <name type="scientific">Mycena rosella</name>
    <name type="common">Pink bonnet</name>
    <name type="synonym">Agaricus rosellus</name>
    <dbReference type="NCBI Taxonomy" id="1033263"/>
    <lineage>
        <taxon>Eukaryota</taxon>
        <taxon>Fungi</taxon>
        <taxon>Dikarya</taxon>
        <taxon>Basidiomycota</taxon>
        <taxon>Agaricomycotina</taxon>
        <taxon>Agaricomycetes</taxon>
        <taxon>Agaricomycetidae</taxon>
        <taxon>Agaricales</taxon>
        <taxon>Marasmiineae</taxon>
        <taxon>Mycenaceae</taxon>
        <taxon>Mycena</taxon>
    </lineage>
</organism>
<dbReference type="GO" id="GO:0061630">
    <property type="term" value="F:ubiquitin protein ligase activity"/>
    <property type="evidence" value="ECO:0007669"/>
    <property type="project" value="InterPro"/>
</dbReference>
<dbReference type="InterPro" id="IPR017907">
    <property type="entry name" value="Znf_RING_CS"/>
</dbReference>
<feature type="transmembrane region" description="Helical" evidence="5">
    <location>
        <begin position="111"/>
        <end position="136"/>
    </location>
</feature>
<dbReference type="GO" id="GO:0006511">
    <property type="term" value="P:ubiquitin-dependent protein catabolic process"/>
    <property type="evidence" value="ECO:0007669"/>
    <property type="project" value="TreeGrafter"/>
</dbReference>
<keyword evidence="5" id="KW-0812">Transmembrane</keyword>
<keyword evidence="1" id="KW-0479">Metal-binding</keyword>
<dbReference type="EMBL" id="JARKIE010000314">
    <property type="protein sequence ID" value="KAJ7654903.1"/>
    <property type="molecule type" value="Genomic_DNA"/>
</dbReference>
<dbReference type="AlphaFoldDB" id="A0AAD7G4Q6"/>
<keyword evidence="3" id="KW-0862">Zinc</keyword>
<dbReference type="InterPro" id="IPR049627">
    <property type="entry name" value="SLX8"/>
</dbReference>
<keyword evidence="5" id="KW-1133">Transmembrane helix</keyword>
<dbReference type="GO" id="GO:0140082">
    <property type="term" value="F:SUMO-ubiquitin ligase activity"/>
    <property type="evidence" value="ECO:0007669"/>
    <property type="project" value="TreeGrafter"/>
</dbReference>
<feature type="domain" description="RING-type" evidence="6">
    <location>
        <begin position="302"/>
        <end position="340"/>
    </location>
</feature>
<evidence type="ECO:0000313" key="7">
    <source>
        <dbReference type="EMBL" id="KAJ7654903.1"/>
    </source>
</evidence>
<keyword evidence="5" id="KW-0472">Membrane</keyword>
<dbReference type="PANTHER" id="PTHR47094:SF1">
    <property type="entry name" value="RING-TYPE E3 UBIQUITIN TRANSFERASE"/>
    <property type="match status" value="1"/>
</dbReference>
<accession>A0AAD7G4Q6</accession>
<dbReference type="PANTHER" id="PTHR47094">
    <property type="entry name" value="ELFLESS, ISOFORM B"/>
    <property type="match status" value="1"/>
</dbReference>
<dbReference type="SMART" id="SM00184">
    <property type="entry name" value="RING"/>
    <property type="match status" value="1"/>
</dbReference>
<evidence type="ECO:0000256" key="5">
    <source>
        <dbReference type="SAM" id="Phobius"/>
    </source>
</evidence>
<reference evidence="7" key="1">
    <citation type="submission" date="2023-03" db="EMBL/GenBank/DDBJ databases">
        <title>Massive genome expansion in bonnet fungi (Mycena s.s.) driven by repeated elements and novel gene families across ecological guilds.</title>
        <authorList>
            <consortium name="Lawrence Berkeley National Laboratory"/>
            <person name="Harder C.B."/>
            <person name="Miyauchi S."/>
            <person name="Viragh M."/>
            <person name="Kuo A."/>
            <person name="Thoen E."/>
            <person name="Andreopoulos B."/>
            <person name="Lu D."/>
            <person name="Skrede I."/>
            <person name="Drula E."/>
            <person name="Henrissat B."/>
            <person name="Morin E."/>
            <person name="Kohler A."/>
            <person name="Barry K."/>
            <person name="LaButti K."/>
            <person name="Morin E."/>
            <person name="Salamov A."/>
            <person name="Lipzen A."/>
            <person name="Mereny Z."/>
            <person name="Hegedus B."/>
            <person name="Baldrian P."/>
            <person name="Stursova M."/>
            <person name="Weitz H."/>
            <person name="Taylor A."/>
            <person name="Grigoriev I.V."/>
            <person name="Nagy L.G."/>
            <person name="Martin F."/>
            <person name="Kauserud H."/>
        </authorList>
    </citation>
    <scope>NUCLEOTIDE SEQUENCE</scope>
    <source>
        <strain evidence="7">CBHHK067</strain>
    </source>
</reference>